<evidence type="ECO:0000313" key="1">
    <source>
        <dbReference type="EMBL" id="EKG18686.1"/>
    </source>
</evidence>
<proteinExistence type="predicted"/>
<gene>
    <name evidence="1" type="ORF">MPH_04032</name>
</gene>
<dbReference type="InParanoid" id="K2R8F9"/>
<evidence type="ECO:0000313" key="2">
    <source>
        <dbReference type="Proteomes" id="UP000007129"/>
    </source>
</evidence>
<dbReference type="VEuPathDB" id="FungiDB:MPH_04032"/>
<dbReference type="EMBL" id="AHHD01000180">
    <property type="protein sequence ID" value="EKG18686.1"/>
    <property type="molecule type" value="Genomic_DNA"/>
</dbReference>
<reference evidence="1 2" key="1">
    <citation type="journal article" date="2012" name="BMC Genomics">
        <title>Tools to kill: Genome of one of the most destructive plant pathogenic fungi Macrophomina phaseolina.</title>
        <authorList>
            <person name="Islam M.S."/>
            <person name="Haque M.S."/>
            <person name="Islam M.M."/>
            <person name="Emdad E.M."/>
            <person name="Halim A."/>
            <person name="Hossen Q.M.M."/>
            <person name="Hossain M.Z."/>
            <person name="Ahmed B."/>
            <person name="Rahim S."/>
            <person name="Rahman M.S."/>
            <person name="Alam M.M."/>
            <person name="Hou S."/>
            <person name="Wan X."/>
            <person name="Saito J.A."/>
            <person name="Alam M."/>
        </authorList>
    </citation>
    <scope>NUCLEOTIDE SEQUENCE [LARGE SCALE GENOMIC DNA]</scope>
    <source>
        <strain evidence="1 2">MS6</strain>
    </source>
</reference>
<protein>
    <submittedName>
        <fullName evidence="1">Uncharacterized protein</fullName>
    </submittedName>
</protein>
<dbReference type="Proteomes" id="UP000007129">
    <property type="component" value="Unassembled WGS sequence"/>
</dbReference>
<sequence>MDPINNARVNGLVQENPVHEVMRLAPQIKCKFTPAPGLLPSYSDTRPAIALILWKPESDPRVVFYLDRAFVSFHDKKSDTWKAAPSAKHNTVDLAMRDLLIRLETAAKIVEEDPSKDPLEVIMGWETRNAGSSIIGQQDF</sequence>
<organism evidence="1 2">
    <name type="scientific">Macrophomina phaseolina (strain MS6)</name>
    <name type="common">Charcoal rot fungus</name>
    <dbReference type="NCBI Taxonomy" id="1126212"/>
    <lineage>
        <taxon>Eukaryota</taxon>
        <taxon>Fungi</taxon>
        <taxon>Dikarya</taxon>
        <taxon>Ascomycota</taxon>
        <taxon>Pezizomycotina</taxon>
        <taxon>Dothideomycetes</taxon>
        <taxon>Dothideomycetes incertae sedis</taxon>
        <taxon>Botryosphaeriales</taxon>
        <taxon>Botryosphaeriaceae</taxon>
        <taxon>Macrophomina</taxon>
    </lineage>
</organism>
<comment type="caution">
    <text evidence="1">The sequence shown here is derived from an EMBL/GenBank/DDBJ whole genome shotgun (WGS) entry which is preliminary data.</text>
</comment>
<dbReference type="HOGENOM" id="CLU_1835515_0_0_1"/>
<name>K2R8F9_MACPH</name>
<dbReference type="AlphaFoldDB" id="K2R8F9"/>
<accession>K2R8F9</accession>